<evidence type="ECO:0000313" key="3">
    <source>
        <dbReference type="Proteomes" id="UP000649289"/>
    </source>
</evidence>
<dbReference type="Pfam" id="PF03861">
    <property type="entry name" value="ANTAR"/>
    <property type="match status" value="1"/>
</dbReference>
<dbReference type="PROSITE" id="PS50921">
    <property type="entry name" value="ANTAR"/>
    <property type="match status" value="1"/>
</dbReference>
<gene>
    <name evidence="2" type="ORF">IEZ25_13855</name>
</gene>
<reference evidence="2 3" key="1">
    <citation type="submission" date="2020-09" db="EMBL/GenBank/DDBJ databases">
        <title>novel species in genus Nocardioides.</title>
        <authorList>
            <person name="Zhang G."/>
        </authorList>
    </citation>
    <scope>NUCLEOTIDE SEQUENCE [LARGE SCALE GENOMIC DNA]</scope>
    <source>
        <strain evidence="2 3">19197</strain>
    </source>
</reference>
<evidence type="ECO:0000313" key="2">
    <source>
        <dbReference type="EMBL" id="MBD3915704.1"/>
    </source>
</evidence>
<comment type="caution">
    <text evidence="2">The sequence shown here is derived from an EMBL/GenBank/DDBJ whole genome shotgun (WGS) entry which is preliminary data.</text>
</comment>
<dbReference type="EMBL" id="JACXYY010000005">
    <property type="protein sequence ID" value="MBD3915704.1"/>
    <property type="molecule type" value="Genomic_DNA"/>
</dbReference>
<evidence type="ECO:0000259" key="1">
    <source>
        <dbReference type="PROSITE" id="PS50921"/>
    </source>
</evidence>
<dbReference type="Gene3D" id="1.10.10.10">
    <property type="entry name" value="Winged helix-like DNA-binding domain superfamily/Winged helix DNA-binding domain"/>
    <property type="match status" value="1"/>
</dbReference>
<sequence length="115" mass="12432">MPVTPPHPGEPAQPADALHDEIAHLHHTGRSHRAVGMAVGLASVRFACTTAQARRLLVRVSHRTGTDVQTVAQVLVSTHDGTATAEDRRLLTILLDHLPPAGWPAGPWPRDDLER</sequence>
<dbReference type="RefSeq" id="WP_191200021.1">
    <property type="nucleotide sequence ID" value="NZ_BAAAPA010000007.1"/>
</dbReference>
<dbReference type="Proteomes" id="UP000649289">
    <property type="component" value="Unassembled WGS sequence"/>
</dbReference>
<accession>A0ABR8MME8</accession>
<proteinExistence type="predicted"/>
<dbReference type="InterPro" id="IPR036388">
    <property type="entry name" value="WH-like_DNA-bd_sf"/>
</dbReference>
<keyword evidence="3" id="KW-1185">Reference proteome</keyword>
<name>A0ABR8MME8_9ACTN</name>
<feature type="domain" description="ANTAR" evidence="1">
    <location>
        <begin position="15"/>
        <end position="76"/>
    </location>
</feature>
<organism evidence="2 3">
    <name type="scientific">Nocardioides hwasunensis</name>
    <dbReference type="NCBI Taxonomy" id="397258"/>
    <lineage>
        <taxon>Bacteria</taxon>
        <taxon>Bacillati</taxon>
        <taxon>Actinomycetota</taxon>
        <taxon>Actinomycetes</taxon>
        <taxon>Propionibacteriales</taxon>
        <taxon>Nocardioidaceae</taxon>
        <taxon>Nocardioides</taxon>
    </lineage>
</organism>
<protein>
    <submittedName>
        <fullName evidence="2">ANTAR domain-containing protein</fullName>
    </submittedName>
</protein>
<dbReference type="InterPro" id="IPR005561">
    <property type="entry name" value="ANTAR"/>
</dbReference>